<evidence type="ECO:0000256" key="11">
    <source>
        <dbReference type="ARBA" id="ARBA00023295"/>
    </source>
</evidence>
<keyword evidence="20" id="KW-1185">Reference proteome</keyword>
<name>A0A4U0X2M1_9PEZI</name>
<evidence type="ECO:0000259" key="18">
    <source>
        <dbReference type="Pfam" id="PF17652"/>
    </source>
</evidence>
<evidence type="ECO:0000256" key="2">
    <source>
        <dbReference type="ARBA" id="ARBA00004191"/>
    </source>
</evidence>
<feature type="region of interest" description="Disordered" evidence="16">
    <location>
        <begin position="129"/>
        <end position="238"/>
    </location>
</feature>
<dbReference type="Gene3D" id="2.70.98.30">
    <property type="entry name" value="Golgi alpha-mannosidase II, domain 4"/>
    <property type="match status" value="1"/>
</dbReference>
<evidence type="ECO:0000313" key="19">
    <source>
        <dbReference type="EMBL" id="TKA69907.1"/>
    </source>
</evidence>
<evidence type="ECO:0000256" key="1">
    <source>
        <dbReference type="ARBA" id="ARBA00000382"/>
    </source>
</evidence>
<evidence type="ECO:0000256" key="14">
    <source>
        <dbReference type="ARBA" id="ARBA00074614"/>
    </source>
</evidence>
<dbReference type="PANTHER" id="PTHR31983:SF0">
    <property type="entry name" value="GLUCAN ENDO-1,3-BETA-D-GLUCOSIDASE 2"/>
    <property type="match status" value="1"/>
</dbReference>
<evidence type="ECO:0000256" key="16">
    <source>
        <dbReference type="SAM" id="MobiDB-lite"/>
    </source>
</evidence>
<dbReference type="GO" id="GO:0000920">
    <property type="term" value="P:septum digestion after cytokinesis"/>
    <property type="evidence" value="ECO:0007669"/>
    <property type="project" value="UniProtKB-ARBA"/>
</dbReference>
<comment type="caution">
    <text evidence="19">The sequence shown here is derived from an EMBL/GenBank/DDBJ whole genome shotgun (WGS) entry which is preliminary data.</text>
</comment>
<feature type="compositionally biased region" description="Polar residues" evidence="16">
    <location>
        <begin position="205"/>
        <end position="238"/>
    </location>
</feature>
<protein>
    <recommendedName>
        <fullName evidence="14">Glucan endo-1,3-beta-D-glucosidase 1</fullName>
        <ecNumber evidence="4">3.2.1.39</ecNumber>
    </recommendedName>
    <alternativeName>
        <fullName evidence="15">Daughter specific expression protein 4</fullName>
    </alternativeName>
</protein>
<dbReference type="GO" id="GO:0052861">
    <property type="term" value="F:endo-1,3(4)-beta-glucanase activity"/>
    <property type="evidence" value="ECO:0007669"/>
    <property type="project" value="InterPro"/>
</dbReference>
<feature type="compositionally biased region" description="Low complexity" evidence="16">
    <location>
        <begin position="132"/>
        <end position="172"/>
    </location>
</feature>
<dbReference type="InterPro" id="IPR005200">
    <property type="entry name" value="Endo-beta-glucanase"/>
</dbReference>
<keyword evidence="5" id="KW-0134">Cell wall</keyword>
<dbReference type="OrthoDB" id="4473401at2759"/>
<organism evidence="19 20">
    <name type="scientific">Cryomyces minteri</name>
    <dbReference type="NCBI Taxonomy" id="331657"/>
    <lineage>
        <taxon>Eukaryota</taxon>
        <taxon>Fungi</taxon>
        <taxon>Dikarya</taxon>
        <taxon>Ascomycota</taxon>
        <taxon>Pezizomycotina</taxon>
        <taxon>Dothideomycetes</taxon>
        <taxon>Dothideomycetes incertae sedis</taxon>
        <taxon>Cryomyces</taxon>
    </lineage>
</organism>
<dbReference type="InterPro" id="IPR040451">
    <property type="entry name" value="GH81_N"/>
</dbReference>
<dbReference type="Gene3D" id="1.20.5.420">
    <property type="entry name" value="Immunoglobulin FC, subunit C"/>
    <property type="match status" value="1"/>
</dbReference>
<reference evidence="19 20" key="1">
    <citation type="submission" date="2017-03" db="EMBL/GenBank/DDBJ databases">
        <title>Genomes of endolithic fungi from Antarctica.</title>
        <authorList>
            <person name="Coleine C."/>
            <person name="Masonjones S."/>
            <person name="Stajich J.E."/>
        </authorList>
    </citation>
    <scope>NUCLEOTIDE SEQUENCE [LARGE SCALE GENOMIC DNA]</scope>
    <source>
        <strain evidence="19 20">CCFEE 5187</strain>
    </source>
</reference>
<keyword evidence="12" id="KW-0961">Cell wall biogenesis/degradation</keyword>
<dbReference type="Pfam" id="PF17652">
    <property type="entry name" value="Glyco_hydro81C"/>
    <property type="match status" value="1"/>
</dbReference>
<keyword evidence="11" id="KW-0326">Glycosidase</keyword>
<feature type="compositionally biased region" description="Polar residues" evidence="16">
    <location>
        <begin position="1"/>
        <end position="24"/>
    </location>
</feature>
<evidence type="ECO:0000256" key="8">
    <source>
        <dbReference type="ARBA" id="ARBA00022801"/>
    </source>
</evidence>
<feature type="region of interest" description="Disordered" evidence="16">
    <location>
        <begin position="46"/>
        <end position="111"/>
    </location>
</feature>
<proteinExistence type="inferred from homology"/>
<dbReference type="PROSITE" id="PS52008">
    <property type="entry name" value="GH81"/>
    <property type="match status" value="1"/>
</dbReference>
<evidence type="ECO:0000256" key="5">
    <source>
        <dbReference type="ARBA" id="ARBA00022512"/>
    </source>
</evidence>
<dbReference type="GO" id="GO:0071555">
    <property type="term" value="P:cell wall organization"/>
    <property type="evidence" value="ECO:0007669"/>
    <property type="project" value="UniProtKB-KW"/>
</dbReference>
<dbReference type="InterPro" id="IPR040720">
    <property type="entry name" value="GH81_C"/>
</dbReference>
<feature type="domain" description="Glycosyl hydrolase family 81 N-terminal" evidence="17">
    <location>
        <begin position="358"/>
        <end position="685"/>
    </location>
</feature>
<dbReference type="GO" id="GO:0009986">
    <property type="term" value="C:cell surface"/>
    <property type="evidence" value="ECO:0007669"/>
    <property type="project" value="TreeGrafter"/>
</dbReference>
<evidence type="ECO:0000256" key="9">
    <source>
        <dbReference type="ARBA" id="ARBA00023180"/>
    </source>
</evidence>
<accession>A0A4U0X2M1</accession>
<dbReference type="STRING" id="331657.A0A4U0X2M1"/>
<keyword evidence="10" id="KW-0119">Carbohydrate metabolism</keyword>
<keyword evidence="8" id="KW-0378">Hydrolase</keyword>
<dbReference type="FunFam" id="2.70.98.30:FF:000006">
    <property type="entry name" value="Endo-1,3-beta-glucanase Engl1"/>
    <property type="match status" value="1"/>
</dbReference>
<feature type="compositionally biased region" description="Polar residues" evidence="16">
    <location>
        <begin position="46"/>
        <end position="55"/>
    </location>
</feature>
<dbReference type="GO" id="GO:0042973">
    <property type="term" value="F:glucan endo-1,3-beta-D-glucosidase activity"/>
    <property type="evidence" value="ECO:0007669"/>
    <property type="project" value="UniProtKB-EC"/>
</dbReference>
<dbReference type="EC" id="3.2.1.39" evidence="4"/>
<feature type="domain" description="Glycosyl hydrolase family 81 C-terminal" evidence="18">
    <location>
        <begin position="694"/>
        <end position="1046"/>
    </location>
</feature>
<gene>
    <name evidence="19" type="ORF">B0A49_06122</name>
</gene>
<dbReference type="Proteomes" id="UP000308768">
    <property type="component" value="Unassembled WGS sequence"/>
</dbReference>
<evidence type="ECO:0000256" key="3">
    <source>
        <dbReference type="ARBA" id="ARBA00010730"/>
    </source>
</evidence>
<feature type="compositionally biased region" description="Low complexity" evidence="16">
    <location>
        <begin position="56"/>
        <end position="80"/>
    </location>
</feature>
<sequence>MDTALPQNRLSRFSNDTRISPDWQSTSCNTSTSTWTPHFSAVSYTSSSDPGSTWVSTTSASGPTTNAAAASTTTQTSNSSVISDAAAAGPVATSGDTQAPTTTSTTTTSFTPTTTDVVATVTETRNASIAVSDPTATPTTSSPDAAQASAIANSSVGSSAAASPSQGPSSNAPVVSDANTAATQGPSSNAAVAPSAAATPDPARITQTPTSSVASVAPATQGSVNTSLPTSGNPSMQPFPTRVISSPSSVIDPATLSVTTIVESTTTEGVSAAAPTPPNSSASGSAPAAALSSTTTLTISSSSSFVASSASSGIPSIITVAQGVATASSGLTGSLSQDVFNPISTGGIPSNIGSRGDHPVARLGINQNTPIETNKFYANFFLGSQTSPSFTHPYSVAWNKGAPNTGSWGLSVSHVDADQRVYGPQQSNIPGNPVKYYANPLGIQSLIFSATELGASTVLTTDSLQGASVNVNILPSGSTAKRQLAGKVTFPLVQGMGFVTAIYSGLQPILQSGVFFQSIVSAGTVQTGVYKYRITLQDGKNWLLYVAPSDGVDPKMTLVNNMHLQGPSGFNGYIQIAKNPSGTEGEAVYDRSAGVYATSAEVSGFTSGTTGTYTHSWTKAGLTNLPLVMFALPHHMQSLSSSTLGSSTNVKLQTTTKGLGTAIVADSWTLVESNLPLDMAFAPWRPTTGSVNSLSATAVQLIHTVAQSEVSEDMNKQTALDSMYFSGKALAKFAQIVYVIHDLAQDDTLAAAGLVKLKNAFSLFVNNQQRYPLVYDTAWKGVVSTGSFATSDSGQDFGNTYYNDHHFHYGYFVYTAAVIGYLDSSWIAGNRDWVNMLLRDAANPSTADTMFPFSRSFDWYHGHSFAKGLFESGDSKDEESSSEDAMFAYAMKMWGKVVADPSMEARGNLMLSILARSLQNYFLMESNNTVQPANFIANKATGILFESKVEHTTYFGDNLEFIEGIHMIPLIPSSTLTRTTKFVTEEWNAYFTDTAVVPASGLQGGWKGILYANLAIINPKASWNFFAASNFDVTSLDGGASRTWYLAYAAGLGGHNGETNG</sequence>
<dbReference type="FunFam" id="1.10.287.1170:FF:000001">
    <property type="entry name" value="Endo-1,3-beta-glucanase Engl1"/>
    <property type="match status" value="1"/>
</dbReference>
<dbReference type="Pfam" id="PF03639">
    <property type="entry name" value="Glyco_hydro_81"/>
    <property type="match status" value="1"/>
</dbReference>
<keyword evidence="6" id="KW-0964">Secreted</keyword>
<feature type="compositionally biased region" description="Low complexity" evidence="16">
    <location>
        <begin position="92"/>
        <end position="111"/>
    </location>
</feature>
<evidence type="ECO:0000313" key="20">
    <source>
        <dbReference type="Proteomes" id="UP000308768"/>
    </source>
</evidence>
<dbReference type="AlphaFoldDB" id="A0A4U0X2M1"/>
<comment type="catalytic activity">
    <reaction evidence="1">
        <text>Hydrolysis of (1-&gt;3)-beta-D-glucosidic linkages in (1-&gt;3)-beta-D-glucans.</text>
        <dbReference type="EC" id="3.2.1.39"/>
    </reaction>
</comment>
<evidence type="ECO:0000256" key="6">
    <source>
        <dbReference type="ARBA" id="ARBA00022525"/>
    </source>
</evidence>
<dbReference type="EMBL" id="NAJN01000688">
    <property type="protein sequence ID" value="TKA69907.1"/>
    <property type="molecule type" value="Genomic_DNA"/>
</dbReference>
<feature type="compositionally biased region" description="Low complexity" evidence="16">
    <location>
        <begin position="186"/>
        <end position="203"/>
    </location>
</feature>
<dbReference type="FunFam" id="1.20.5.420:FF:000008">
    <property type="entry name" value="Endo-1,3-beta-glucanase Engl1"/>
    <property type="match status" value="1"/>
</dbReference>
<comment type="similarity">
    <text evidence="3">Belongs to the glycosyl hydrolase 81 family.</text>
</comment>
<evidence type="ECO:0000259" key="17">
    <source>
        <dbReference type="Pfam" id="PF03639"/>
    </source>
</evidence>
<dbReference type="GO" id="GO:0000272">
    <property type="term" value="P:polysaccharide catabolic process"/>
    <property type="evidence" value="ECO:0007669"/>
    <property type="project" value="UniProtKB-KW"/>
</dbReference>
<keyword evidence="13" id="KW-0624">Polysaccharide degradation</keyword>
<feature type="region of interest" description="Disordered" evidence="16">
    <location>
        <begin position="1"/>
        <end position="32"/>
    </location>
</feature>
<evidence type="ECO:0000256" key="15">
    <source>
        <dbReference type="ARBA" id="ARBA00075210"/>
    </source>
</evidence>
<dbReference type="PANTHER" id="PTHR31983">
    <property type="entry name" value="ENDO-1,3(4)-BETA-GLUCANASE 1"/>
    <property type="match status" value="1"/>
</dbReference>
<evidence type="ECO:0000256" key="4">
    <source>
        <dbReference type="ARBA" id="ARBA00012780"/>
    </source>
</evidence>
<evidence type="ECO:0000256" key="7">
    <source>
        <dbReference type="ARBA" id="ARBA00022729"/>
    </source>
</evidence>
<keyword evidence="9" id="KW-0325">Glycoprotein</keyword>
<dbReference type="Gene3D" id="1.10.287.1170">
    <property type="entry name" value="glycoside hydrolase family 81 endo-[beta] glucanase"/>
    <property type="match status" value="1"/>
</dbReference>
<evidence type="ECO:0000256" key="10">
    <source>
        <dbReference type="ARBA" id="ARBA00023277"/>
    </source>
</evidence>
<evidence type="ECO:0000256" key="12">
    <source>
        <dbReference type="ARBA" id="ARBA00023316"/>
    </source>
</evidence>
<evidence type="ECO:0000256" key="13">
    <source>
        <dbReference type="ARBA" id="ARBA00023326"/>
    </source>
</evidence>
<keyword evidence="7" id="KW-0732">Signal</keyword>
<comment type="subcellular location">
    <subcellularLocation>
        <location evidence="2">Secreted</location>
        <location evidence="2">Cell wall</location>
    </subcellularLocation>
</comment>
<feature type="region of interest" description="Disordered" evidence="16">
    <location>
        <begin position="268"/>
        <end position="287"/>
    </location>
</feature>